<reference evidence="7 8" key="1">
    <citation type="submission" date="2023-03" db="EMBL/GenBank/DDBJ databases">
        <title>Genome insight into feeding habits of ladybird beetles.</title>
        <authorList>
            <person name="Li H.-S."/>
            <person name="Huang Y.-H."/>
            <person name="Pang H."/>
        </authorList>
    </citation>
    <scope>NUCLEOTIDE SEQUENCE [LARGE SCALE GENOMIC DNA]</scope>
    <source>
        <strain evidence="7">SYSU_2023b</strain>
        <tissue evidence="7">Whole body</tissue>
    </source>
</reference>
<dbReference type="PANTHER" id="PTHR11610:SF173">
    <property type="entry name" value="LIPASE DOMAIN-CONTAINING PROTEIN-RELATED"/>
    <property type="match status" value="1"/>
</dbReference>
<evidence type="ECO:0000256" key="3">
    <source>
        <dbReference type="ARBA" id="ARBA00022525"/>
    </source>
</evidence>
<dbReference type="Proteomes" id="UP001431783">
    <property type="component" value="Unassembled WGS sequence"/>
</dbReference>
<comment type="subcellular location">
    <subcellularLocation>
        <location evidence="1">Secreted</location>
    </subcellularLocation>
</comment>
<proteinExistence type="inferred from homology"/>
<dbReference type="GO" id="GO:0005615">
    <property type="term" value="C:extracellular space"/>
    <property type="evidence" value="ECO:0007669"/>
    <property type="project" value="TreeGrafter"/>
</dbReference>
<comment type="similarity">
    <text evidence="2 4">Belongs to the AB hydrolase superfamily. Lipase family.</text>
</comment>
<evidence type="ECO:0000313" key="7">
    <source>
        <dbReference type="EMBL" id="KAK9884951.1"/>
    </source>
</evidence>
<evidence type="ECO:0000256" key="4">
    <source>
        <dbReference type="RuleBase" id="RU004262"/>
    </source>
</evidence>
<accession>A0AAW1UMY9</accession>
<dbReference type="PRINTS" id="PR00821">
    <property type="entry name" value="TAGLIPASE"/>
</dbReference>
<sequence>MVMNILLFLLAVLNYVHFSTAGLNYTSIRFTLVNPDFKTVDLTDNTNATGLFEEDSEIILLIFAWTEDTTTPWIKNITEAYHRRNDRKYQIIYVDWSYEGSTFYYHEVKIIDAIGYFSGDWLIRFMEKEKVDINRIHVLTHSLGCHLAGFMAKYIKKQLNRILHRITCLDAAAPGYLESSTQKKLYRGDAKIIVAIHTDIDNYGLAEAYGDIDFYPNGGLYHQPGCNDSFLESCSHCKSHDYWVEAIFSNKFYGRECDSWENYLEGLCENNRLLNFAGNMTSITIADSGIYFTYTNAEEPFLTNCIIKYDNYYDINDNYF</sequence>
<name>A0AAW1UMY9_9CUCU</name>
<keyword evidence="8" id="KW-1185">Reference proteome</keyword>
<dbReference type="GO" id="GO:0017171">
    <property type="term" value="F:serine hydrolase activity"/>
    <property type="evidence" value="ECO:0007669"/>
    <property type="project" value="TreeGrafter"/>
</dbReference>
<comment type="caution">
    <text evidence="7">The sequence shown here is derived from an EMBL/GenBank/DDBJ whole genome shotgun (WGS) entry which is preliminary data.</text>
</comment>
<feature type="signal peptide" evidence="5">
    <location>
        <begin position="1"/>
        <end position="21"/>
    </location>
</feature>
<dbReference type="GO" id="GO:0016298">
    <property type="term" value="F:lipase activity"/>
    <property type="evidence" value="ECO:0007669"/>
    <property type="project" value="InterPro"/>
</dbReference>
<organism evidence="7 8">
    <name type="scientific">Henosepilachna vigintioctopunctata</name>
    <dbReference type="NCBI Taxonomy" id="420089"/>
    <lineage>
        <taxon>Eukaryota</taxon>
        <taxon>Metazoa</taxon>
        <taxon>Ecdysozoa</taxon>
        <taxon>Arthropoda</taxon>
        <taxon>Hexapoda</taxon>
        <taxon>Insecta</taxon>
        <taxon>Pterygota</taxon>
        <taxon>Neoptera</taxon>
        <taxon>Endopterygota</taxon>
        <taxon>Coleoptera</taxon>
        <taxon>Polyphaga</taxon>
        <taxon>Cucujiformia</taxon>
        <taxon>Coccinelloidea</taxon>
        <taxon>Coccinellidae</taxon>
        <taxon>Epilachninae</taxon>
        <taxon>Epilachnini</taxon>
        <taxon>Henosepilachna</taxon>
    </lineage>
</organism>
<dbReference type="SUPFAM" id="SSF53474">
    <property type="entry name" value="alpha/beta-Hydrolases"/>
    <property type="match status" value="1"/>
</dbReference>
<dbReference type="InterPro" id="IPR029058">
    <property type="entry name" value="AB_hydrolase_fold"/>
</dbReference>
<keyword evidence="3" id="KW-0964">Secreted</keyword>
<protein>
    <recommendedName>
        <fullName evidence="6">Lipase domain-containing protein</fullName>
    </recommendedName>
</protein>
<gene>
    <name evidence="7" type="ORF">WA026_009187</name>
</gene>
<evidence type="ECO:0000259" key="6">
    <source>
        <dbReference type="Pfam" id="PF00151"/>
    </source>
</evidence>
<dbReference type="Gene3D" id="3.40.50.1820">
    <property type="entry name" value="alpha/beta hydrolase"/>
    <property type="match status" value="1"/>
</dbReference>
<feature type="domain" description="Lipase" evidence="6">
    <location>
        <begin position="36"/>
        <end position="270"/>
    </location>
</feature>
<feature type="chain" id="PRO_5043396636" description="Lipase domain-containing protein" evidence="5">
    <location>
        <begin position="22"/>
        <end position="320"/>
    </location>
</feature>
<dbReference type="GO" id="GO:0016042">
    <property type="term" value="P:lipid catabolic process"/>
    <property type="evidence" value="ECO:0007669"/>
    <property type="project" value="TreeGrafter"/>
</dbReference>
<dbReference type="PANTHER" id="PTHR11610">
    <property type="entry name" value="LIPASE"/>
    <property type="match status" value="1"/>
</dbReference>
<evidence type="ECO:0000256" key="2">
    <source>
        <dbReference type="ARBA" id="ARBA00010701"/>
    </source>
</evidence>
<dbReference type="InterPro" id="IPR013818">
    <property type="entry name" value="Lipase"/>
</dbReference>
<keyword evidence="5" id="KW-0732">Signal</keyword>
<evidence type="ECO:0000256" key="5">
    <source>
        <dbReference type="SAM" id="SignalP"/>
    </source>
</evidence>
<dbReference type="InterPro" id="IPR000734">
    <property type="entry name" value="TAG_lipase"/>
</dbReference>
<dbReference type="AlphaFoldDB" id="A0AAW1UMY9"/>
<dbReference type="EMBL" id="JARQZJ010000094">
    <property type="protein sequence ID" value="KAK9884951.1"/>
    <property type="molecule type" value="Genomic_DNA"/>
</dbReference>
<evidence type="ECO:0000313" key="8">
    <source>
        <dbReference type="Proteomes" id="UP001431783"/>
    </source>
</evidence>
<dbReference type="Pfam" id="PF00151">
    <property type="entry name" value="Lipase"/>
    <property type="match status" value="1"/>
</dbReference>
<evidence type="ECO:0000256" key="1">
    <source>
        <dbReference type="ARBA" id="ARBA00004613"/>
    </source>
</evidence>